<keyword evidence="4 7" id="KW-0812">Transmembrane</keyword>
<dbReference type="InterPro" id="IPR047692">
    <property type="entry name" value="T4P_ComGB"/>
</dbReference>
<dbReference type="EMBL" id="CP050965">
    <property type="protein sequence ID" value="QIX89043.1"/>
    <property type="molecule type" value="Genomic_DNA"/>
</dbReference>
<dbReference type="InterPro" id="IPR018076">
    <property type="entry name" value="T2SS_GspF_dom"/>
</dbReference>
<feature type="transmembrane region" description="Helical" evidence="7">
    <location>
        <begin position="321"/>
        <end position="342"/>
    </location>
</feature>
<evidence type="ECO:0000313" key="10">
    <source>
        <dbReference type="Proteomes" id="UP000501205"/>
    </source>
</evidence>
<keyword evidence="5 7" id="KW-1133">Transmembrane helix</keyword>
<dbReference type="Proteomes" id="UP000501205">
    <property type="component" value="Chromosome"/>
</dbReference>
<evidence type="ECO:0000256" key="5">
    <source>
        <dbReference type="ARBA" id="ARBA00022989"/>
    </source>
</evidence>
<evidence type="ECO:0000256" key="6">
    <source>
        <dbReference type="ARBA" id="ARBA00023136"/>
    </source>
</evidence>
<feature type="transmembrane region" description="Helical" evidence="7">
    <location>
        <begin position="170"/>
        <end position="189"/>
    </location>
</feature>
<comment type="similarity">
    <text evidence="2">Belongs to the GSP F family.</text>
</comment>
<keyword evidence="10" id="KW-1185">Reference proteome</keyword>
<organism evidence="9 10">
    <name type="scientific">Gemella haemolysans</name>
    <dbReference type="NCBI Taxonomy" id="1379"/>
    <lineage>
        <taxon>Bacteria</taxon>
        <taxon>Bacillati</taxon>
        <taxon>Bacillota</taxon>
        <taxon>Bacilli</taxon>
        <taxon>Bacillales</taxon>
        <taxon>Gemellaceae</taxon>
        <taxon>Gemella</taxon>
    </lineage>
</organism>
<feature type="transmembrane region" description="Helical" evidence="7">
    <location>
        <begin position="119"/>
        <end position="139"/>
    </location>
</feature>
<evidence type="ECO:0000256" key="2">
    <source>
        <dbReference type="ARBA" id="ARBA00005745"/>
    </source>
</evidence>
<feature type="domain" description="Type II secretion system protein GspF" evidence="8">
    <location>
        <begin position="21"/>
        <end position="140"/>
    </location>
</feature>
<dbReference type="PANTHER" id="PTHR30012:SF0">
    <property type="entry name" value="TYPE II SECRETION SYSTEM PROTEIN F-RELATED"/>
    <property type="match status" value="1"/>
</dbReference>
<reference evidence="9 10" key="1">
    <citation type="submission" date="2019-11" db="EMBL/GenBank/DDBJ databases">
        <title>FDA dAtabase for Regulatory Grade micrObial Sequences (FDA-ARGOS): Supporting development and validation of Infectious Disease Dx tests.</title>
        <authorList>
            <person name="Damon A."/>
            <person name="Tallon L."/>
            <person name="Sadzewicz L."/>
            <person name="Vavikolanu K."/>
            <person name="Mehta A."/>
            <person name="Aluvathingal J."/>
            <person name="Nadendla S."/>
            <person name="Myers T."/>
            <person name="Yan Y."/>
            <person name="Sichtig H."/>
        </authorList>
    </citation>
    <scope>NUCLEOTIDE SEQUENCE [LARGE SCALE GENOMIC DNA]</scope>
    <source>
        <strain evidence="9 10">FDAARGOS_740</strain>
    </source>
</reference>
<evidence type="ECO:0000256" key="3">
    <source>
        <dbReference type="ARBA" id="ARBA00022475"/>
    </source>
</evidence>
<comment type="subcellular location">
    <subcellularLocation>
        <location evidence="1">Cell membrane</location>
        <topology evidence="1">Multi-pass membrane protein</topology>
    </subcellularLocation>
</comment>
<feature type="domain" description="Type II secretion system protein GspF" evidence="8">
    <location>
        <begin position="218"/>
        <end position="340"/>
    </location>
</feature>
<evidence type="ECO:0000256" key="1">
    <source>
        <dbReference type="ARBA" id="ARBA00004651"/>
    </source>
</evidence>
<evidence type="ECO:0000313" key="9">
    <source>
        <dbReference type="EMBL" id="QIX89043.1"/>
    </source>
</evidence>
<evidence type="ECO:0000259" key="8">
    <source>
        <dbReference type="Pfam" id="PF00482"/>
    </source>
</evidence>
<keyword evidence="6 7" id="KW-0472">Membrane</keyword>
<dbReference type="NCBIfam" id="NF041012">
    <property type="entry name" value="T4P_ComGB"/>
    <property type="match status" value="1"/>
</dbReference>
<dbReference type="InterPro" id="IPR042094">
    <property type="entry name" value="T2SS_GspF_sf"/>
</dbReference>
<proteinExistence type="inferred from homology"/>
<name>A0ABX6KK85_9BACL</name>
<protein>
    <submittedName>
        <fullName evidence="9">Chromosome partitioning protein ParA</fullName>
    </submittedName>
</protein>
<dbReference type="PRINTS" id="PR00812">
    <property type="entry name" value="BCTERIALGSPF"/>
</dbReference>
<evidence type="ECO:0000256" key="4">
    <source>
        <dbReference type="ARBA" id="ARBA00022692"/>
    </source>
</evidence>
<sequence>MMKKKNGDIKKALDKENKIYFIKRLYELIDHGYMLEDSLEFLLIQYEVADDEIKKIKEKLSNGSKLSDILGYLGYSQLIVSKIKFAEDYGRIEDMLLEVETYLKIKKIQQEKVIKTLRYPLFLTLTLICLIMVFNALVIPQFENIYTSSNIKMDLQTIILIKSLYYIPKIISIIFLLILICIGYTFYTIKYKPNLFLKSLLYIPKVRNYSKLYFSYRFSMELSLFLMSGFSLKTALEVMVEEDYDYYLTLFSKDILNELDQGIGFEDAIGKIKYFDKSMRKFVSHGKNNGLIDKELKLFSELMLDTFLTSLDKNLKKLQPILFGILAVVIVGLYMVILLPIFNMASSLK</sequence>
<dbReference type="Gene3D" id="1.20.81.30">
    <property type="entry name" value="Type II secretion system (T2SS), domain F"/>
    <property type="match status" value="2"/>
</dbReference>
<gene>
    <name evidence="9" type="ORF">FOC48_02960</name>
</gene>
<dbReference type="Pfam" id="PF00482">
    <property type="entry name" value="T2SSF"/>
    <property type="match status" value="2"/>
</dbReference>
<evidence type="ECO:0000256" key="7">
    <source>
        <dbReference type="SAM" id="Phobius"/>
    </source>
</evidence>
<dbReference type="PANTHER" id="PTHR30012">
    <property type="entry name" value="GENERAL SECRETION PATHWAY PROTEIN"/>
    <property type="match status" value="1"/>
</dbReference>
<dbReference type="InterPro" id="IPR003004">
    <property type="entry name" value="GspF/PilC"/>
</dbReference>
<keyword evidence="3" id="KW-1003">Cell membrane</keyword>
<accession>A0ABX6KK85</accession>